<protein>
    <recommendedName>
        <fullName evidence="6">TF-B3 domain-containing protein</fullName>
    </recommendedName>
</protein>
<proteinExistence type="predicted"/>
<comment type="caution">
    <text evidence="7">The sequence shown here is derived from an EMBL/GenBank/DDBJ whole genome shotgun (WGS) entry which is preliminary data.</text>
</comment>
<evidence type="ECO:0000256" key="5">
    <source>
        <dbReference type="ARBA" id="ARBA00023242"/>
    </source>
</evidence>
<comment type="subcellular location">
    <subcellularLocation>
        <location evidence="1">Nucleus</location>
    </subcellularLocation>
</comment>
<dbReference type="EMBL" id="JBDFQZ010000011">
    <property type="protein sequence ID" value="KAK9678561.1"/>
    <property type="molecule type" value="Genomic_DNA"/>
</dbReference>
<evidence type="ECO:0000256" key="2">
    <source>
        <dbReference type="ARBA" id="ARBA00023015"/>
    </source>
</evidence>
<dbReference type="PROSITE" id="PS50863">
    <property type="entry name" value="B3"/>
    <property type="match status" value="1"/>
</dbReference>
<dbReference type="SUPFAM" id="SSF101936">
    <property type="entry name" value="DNA-binding pseudobarrel domain"/>
    <property type="match status" value="1"/>
</dbReference>
<dbReference type="Gene3D" id="2.40.330.10">
    <property type="entry name" value="DNA-binding pseudobarrel domain"/>
    <property type="match status" value="1"/>
</dbReference>
<dbReference type="InterPro" id="IPR044837">
    <property type="entry name" value="REM16-like"/>
</dbReference>
<dbReference type="PANTHER" id="PTHR31391:SF101">
    <property type="entry name" value="B3 DOMAIN-CONTAINING PROTEIN OS01G0234100"/>
    <property type="match status" value="1"/>
</dbReference>
<dbReference type="InterPro" id="IPR003340">
    <property type="entry name" value="B3_DNA-bd"/>
</dbReference>
<keyword evidence="3" id="KW-0238">DNA-binding</keyword>
<accession>A0AAW1HQH5</accession>
<evidence type="ECO:0000256" key="4">
    <source>
        <dbReference type="ARBA" id="ARBA00023163"/>
    </source>
</evidence>
<evidence type="ECO:0000313" key="7">
    <source>
        <dbReference type="EMBL" id="KAK9678561.1"/>
    </source>
</evidence>
<dbReference type="GO" id="GO:0005634">
    <property type="term" value="C:nucleus"/>
    <property type="evidence" value="ECO:0007669"/>
    <property type="project" value="UniProtKB-SubCell"/>
</dbReference>
<keyword evidence="5" id="KW-0539">Nucleus</keyword>
<keyword evidence="4" id="KW-0804">Transcription</keyword>
<feature type="domain" description="TF-B3" evidence="6">
    <location>
        <begin position="55"/>
        <end position="146"/>
    </location>
</feature>
<evidence type="ECO:0000313" key="8">
    <source>
        <dbReference type="Proteomes" id="UP001443914"/>
    </source>
</evidence>
<keyword evidence="8" id="KW-1185">Reference proteome</keyword>
<sequence length="425" mass="49286">MHSKNDHEKWKNFRPDEVLTKSRFRDDYNRKSCNEIEKSVLVQVWNRLNFQQHVFVKFVHRSAATRSSLLKIPTPFCRRSLPAVDTLMTLETETGELYETKYLPRQRAFSGGWGRFAVCEKLSLGDLAVFRLVGATRLKVYIIRKGSSVVKLPTNLLNLFKETREAGLDVNELIVYKRGRGNENCKNPDEAGINFNNITGFNDFRTIINDLLQNHDLSEVRLRTYELCRSQNVILHEHLLKGLNSKFLVEAIRSTISTTVNISISLRTCTLSTFLDNVSQWSTTLKCYKALGMNVGFLSSRLHHLQTLAVSSEGAVSRQRYIDACRERLCCECEFTKLKTIHAKWRKVLVMLSSKVKALESKGGWEEYMEVYFRLRQAKDEIKEIEVLIAELCRFFEHYDDVIETLKLKANNHELEFQAKVDTPW</sequence>
<dbReference type="GO" id="GO:0003677">
    <property type="term" value="F:DNA binding"/>
    <property type="evidence" value="ECO:0007669"/>
    <property type="project" value="UniProtKB-KW"/>
</dbReference>
<dbReference type="InterPro" id="IPR015300">
    <property type="entry name" value="DNA-bd_pseudobarrel_sf"/>
</dbReference>
<dbReference type="CDD" id="cd10017">
    <property type="entry name" value="B3_DNA"/>
    <property type="match status" value="1"/>
</dbReference>
<dbReference type="Pfam" id="PF02362">
    <property type="entry name" value="B3"/>
    <property type="match status" value="1"/>
</dbReference>
<evidence type="ECO:0000256" key="3">
    <source>
        <dbReference type="ARBA" id="ARBA00023125"/>
    </source>
</evidence>
<organism evidence="7 8">
    <name type="scientific">Saponaria officinalis</name>
    <name type="common">Common soapwort</name>
    <name type="synonym">Lychnis saponaria</name>
    <dbReference type="NCBI Taxonomy" id="3572"/>
    <lineage>
        <taxon>Eukaryota</taxon>
        <taxon>Viridiplantae</taxon>
        <taxon>Streptophyta</taxon>
        <taxon>Embryophyta</taxon>
        <taxon>Tracheophyta</taxon>
        <taxon>Spermatophyta</taxon>
        <taxon>Magnoliopsida</taxon>
        <taxon>eudicotyledons</taxon>
        <taxon>Gunneridae</taxon>
        <taxon>Pentapetalae</taxon>
        <taxon>Caryophyllales</taxon>
        <taxon>Caryophyllaceae</taxon>
        <taxon>Caryophylleae</taxon>
        <taxon>Saponaria</taxon>
    </lineage>
</organism>
<reference evidence="7" key="1">
    <citation type="submission" date="2024-03" db="EMBL/GenBank/DDBJ databases">
        <title>WGS assembly of Saponaria officinalis var. Norfolk2.</title>
        <authorList>
            <person name="Jenkins J."/>
            <person name="Shu S."/>
            <person name="Grimwood J."/>
            <person name="Barry K."/>
            <person name="Goodstein D."/>
            <person name="Schmutz J."/>
            <person name="Leebens-Mack J."/>
            <person name="Osbourn A."/>
        </authorList>
    </citation>
    <scope>NUCLEOTIDE SEQUENCE [LARGE SCALE GENOMIC DNA]</scope>
    <source>
        <strain evidence="7">JIC</strain>
    </source>
</reference>
<evidence type="ECO:0000259" key="6">
    <source>
        <dbReference type="PROSITE" id="PS50863"/>
    </source>
</evidence>
<dbReference type="SMART" id="SM01019">
    <property type="entry name" value="B3"/>
    <property type="match status" value="1"/>
</dbReference>
<gene>
    <name evidence="7" type="ORF">RND81_11G219500</name>
</gene>
<keyword evidence="2" id="KW-0805">Transcription regulation</keyword>
<evidence type="ECO:0000256" key="1">
    <source>
        <dbReference type="ARBA" id="ARBA00004123"/>
    </source>
</evidence>
<dbReference type="PANTHER" id="PTHR31391">
    <property type="entry name" value="B3 DOMAIN-CONTAINING PROTEIN OS11G0197600-RELATED"/>
    <property type="match status" value="1"/>
</dbReference>
<dbReference type="AlphaFoldDB" id="A0AAW1HQH5"/>
<dbReference type="Proteomes" id="UP001443914">
    <property type="component" value="Unassembled WGS sequence"/>
</dbReference>
<name>A0AAW1HQH5_SAPOF</name>